<dbReference type="InterPro" id="IPR023893">
    <property type="entry name" value="MauG-like"/>
</dbReference>
<dbReference type="SUPFAM" id="SSF46626">
    <property type="entry name" value="Cytochrome c"/>
    <property type="match status" value="2"/>
</dbReference>
<feature type="signal peptide" evidence="7">
    <location>
        <begin position="1"/>
        <end position="21"/>
    </location>
</feature>
<keyword evidence="10" id="KW-1185">Reference proteome</keyword>
<proteinExistence type="predicted"/>
<dbReference type="GO" id="GO:0009055">
    <property type="term" value="F:electron transfer activity"/>
    <property type="evidence" value="ECO:0007669"/>
    <property type="project" value="InterPro"/>
</dbReference>
<keyword evidence="3 6" id="KW-0479">Metal-binding</keyword>
<feature type="domain" description="Cytochrome c" evidence="8">
    <location>
        <begin position="51"/>
        <end position="165"/>
    </location>
</feature>
<dbReference type="Proteomes" id="UP000030960">
    <property type="component" value="Unassembled WGS sequence"/>
</dbReference>
<dbReference type="InterPro" id="IPR004852">
    <property type="entry name" value="Di-haem_cyt_c_peroxidsae"/>
</dbReference>
<dbReference type="AlphaFoldDB" id="A0A0B3S0D3"/>
<evidence type="ECO:0000259" key="8">
    <source>
        <dbReference type="PROSITE" id="PS51007"/>
    </source>
</evidence>
<dbReference type="PANTHER" id="PTHR30600">
    <property type="entry name" value="CYTOCHROME C PEROXIDASE-RELATED"/>
    <property type="match status" value="1"/>
</dbReference>
<keyword evidence="2 6" id="KW-0349">Heme</keyword>
<evidence type="ECO:0000256" key="6">
    <source>
        <dbReference type="PROSITE-ProRule" id="PRU00433"/>
    </source>
</evidence>
<feature type="domain" description="Cytochrome c" evidence="8">
    <location>
        <begin position="255"/>
        <end position="401"/>
    </location>
</feature>
<dbReference type="Pfam" id="PF03150">
    <property type="entry name" value="CCP_MauG"/>
    <property type="match status" value="1"/>
</dbReference>
<gene>
    <name evidence="9" type="ORF">OA50_05427</name>
</gene>
<name>A0A0B3S0D3_9RHOB</name>
<dbReference type="InterPro" id="IPR051395">
    <property type="entry name" value="Cytochrome_c_Peroxidase/MauG"/>
</dbReference>
<dbReference type="EMBL" id="JSUQ01000033">
    <property type="protein sequence ID" value="KHQ49991.1"/>
    <property type="molecule type" value="Genomic_DNA"/>
</dbReference>
<dbReference type="GO" id="GO:0030313">
    <property type="term" value="C:cell envelope"/>
    <property type="evidence" value="ECO:0007669"/>
    <property type="project" value="UniProtKB-SubCell"/>
</dbReference>
<organism evidence="9 10">
    <name type="scientific">Mameliella alba</name>
    <dbReference type="NCBI Taxonomy" id="561184"/>
    <lineage>
        <taxon>Bacteria</taxon>
        <taxon>Pseudomonadati</taxon>
        <taxon>Pseudomonadota</taxon>
        <taxon>Alphaproteobacteria</taxon>
        <taxon>Rhodobacterales</taxon>
        <taxon>Roseobacteraceae</taxon>
        <taxon>Mameliella</taxon>
    </lineage>
</organism>
<dbReference type="RefSeq" id="WP_222512742.1">
    <property type="nucleotide sequence ID" value="NZ_JAHVJH010000007.1"/>
</dbReference>
<evidence type="ECO:0000313" key="10">
    <source>
        <dbReference type="Proteomes" id="UP000030960"/>
    </source>
</evidence>
<comment type="subcellular location">
    <subcellularLocation>
        <location evidence="1">Cell envelope</location>
    </subcellularLocation>
</comment>
<evidence type="ECO:0000256" key="1">
    <source>
        <dbReference type="ARBA" id="ARBA00004196"/>
    </source>
</evidence>
<keyword evidence="5 6" id="KW-0408">Iron</keyword>
<dbReference type="InterPro" id="IPR009056">
    <property type="entry name" value="Cyt_c-like_dom"/>
</dbReference>
<keyword evidence="4" id="KW-0560">Oxidoreductase</keyword>
<evidence type="ECO:0000256" key="7">
    <source>
        <dbReference type="SAM" id="SignalP"/>
    </source>
</evidence>
<dbReference type="PROSITE" id="PS51007">
    <property type="entry name" value="CYTC"/>
    <property type="match status" value="2"/>
</dbReference>
<protein>
    <submittedName>
        <fullName evidence="9">Putative Methylamine utilization protein MauG</fullName>
    </submittedName>
</protein>
<reference evidence="9 10" key="1">
    <citation type="submission" date="2014-10" db="EMBL/GenBank/DDBJ databases">
        <title>Genome sequence of Ponticoccus sp. strain UMTAT08 isolated from clonal culture of toxic dinoflagellate Alexandrium tamiyavanichii.</title>
        <authorList>
            <person name="Gan H.Y."/>
            <person name="Muhd D.-D."/>
            <person name="Mohd Noor M.E."/>
            <person name="Yeong Y.S."/>
            <person name="Usup G."/>
        </authorList>
    </citation>
    <scope>NUCLEOTIDE SEQUENCE [LARGE SCALE GENOMIC DNA]</scope>
    <source>
        <strain evidence="9 10">UMTAT08</strain>
    </source>
</reference>
<dbReference type="InterPro" id="IPR036909">
    <property type="entry name" value="Cyt_c-like_dom_sf"/>
</dbReference>
<dbReference type="GO" id="GO:0004130">
    <property type="term" value="F:cytochrome-c peroxidase activity"/>
    <property type="evidence" value="ECO:0007669"/>
    <property type="project" value="TreeGrafter"/>
</dbReference>
<keyword evidence="7" id="KW-0732">Signal</keyword>
<accession>A0A0B3S0D3</accession>
<comment type="caution">
    <text evidence="9">The sequence shown here is derived from an EMBL/GenBank/DDBJ whole genome shotgun (WGS) entry which is preliminary data.</text>
</comment>
<evidence type="ECO:0000313" key="9">
    <source>
        <dbReference type="EMBL" id="KHQ49991.1"/>
    </source>
</evidence>
<sequence length="408" mass="44828">MKSATRFFVALALICAAPAMAETMREAVLRKAALENGLRPVEESWPEFEPEKAEVGKLLFESELLSLTRNVSCRNCHLDEFGSADGLPLGHGAGGVGKGIERMKSPAGVLSRNALALWGRGGAGFDTFFWDGRVDASSGDVRSQFGNMAPSDDPLVVTVHLPPVEFREMIGESDATEWLRLGEVGAAARVHMEIARRIRETPEIAAPLAVASGLEVAELTYLQIAEAIAAFIRSEFRLRKTKFHRFVFEGETLTERELAGGLLFYGRGQCAVCHTGAYFSDLQFHAIPFAQFGFGFNGFGIDYGRYNFTLDPRDRYAFRTPPLYNVTKTAPYSHSGVEPNLAGAIRAHVDPLAEIDTSRLSALDRAEVYQKIARWSQEPSYAVELSDAEIAELVAFLAALEFDPEPVR</sequence>
<dbReference type="GO" id="GO:0046872">
    <property type="term" value="F:metal ion binding"/>
    <property type="evidence" value="ECO:0007669"/>
    <property type="project" value="UniProtKB-KW"/>
</dbReference>
<dbReference type="NCBIfam" id="TIGR03981">
    <property type="entry name" value="SAM_quin_mod"/>
    <property type="match status" value="1"/>
</dbReference>
<dbReference type="GO" id="GO:0020037">
    <property type="term" value="F:heme binding"/>
    <property type="evidence" value="ECO:0007669"/>
    <property type="project" value="InterPro"/>
</dbReference>
<evidence type="ECO:0000256" key="3">
    <source>
        <dbReference type="ARBA" id="ARBA00022723"/>
    </source>
</evidence>
<evidence type="ECO:0000256" key="2">
    <source>
        <dbReference type="ARBA" id="ARBA00022617"/>
    </source>
</evidence>
<evidence type="ECO:0000256" key="4">
    <source>
        <dbReference type="ARBA" id="ARBA00023002"/>
    </source>
</evidence>
<evidence type="ECO:0000256" key="5">
    <source>
        <dbReference type="ARBA" id="ARBA00023004"/>
    </source>
</evidence>
<dbReference type="Gene3D" id="1.10.760.10">
    <property type="entry name" value="Cytochrome c-like domain"/>
    <property type="match status" value="2"/>
</dbReference>
<feature type="chain" id="PRO_5002098794" evidence="7">
    <location>
        <begin position="22"/>
        <end position="408"/>
    </location>
</feature>